<evidence type="ECO:0000313" key="11">
    <source>
        <dbReference type="EMBL" id="NCD70550.1"/>
    </source>
</evidence>
<evidence type="ECO:0000256" key="10">
    <source>
        <dbReference type="SAM" id="Phobius"/>
    </source>
</evidence>
<dbReference type="Pfam" id="PF03023">
    <property type="entry name" value="MurJ"/>
    <property type="match status" value="1"/>
</dbReference>
<comment type="caution">
    <text evidence="11">The sequence shown here is derived from an EMBL/GenBank/DDBJ whole genome shotgun (WGS) entry which is preliminary data.</text>
</comment>
<proteinExistence type="inferred from homology"/>
<dbReference type="InterPro" id="IPR004268">
    <property type="entry name" value="MurJ"/>
</dbReference>
<dbReference type="EMBL" id="WWEO01000043">
    <property type="protein sequence ID" value="NCD70550.1"/>
    <property type="molecule type" value="Genomic_DNA"/>
</dbReference>
<evidence type="ECO:0000256" key="2">
    <source>
        <dbReference type="ARBA" id="ARBA00022475"/>
    </source>
</evidence>
<feature type="transmembrane region" description="Helical" evidence="10">
    <location>
        <begin position="295"/>
        <end position="312"/>
    </location>
</feature>
<comment type="function">
    <text evidence="8">Involved in peptidoglycan biosynthesis. Transports lipid-linked peptidoglycan precursors from the inner to the outer leaflet of the cytoplasmic membrane.</text>
</comment>
<keyword evidence="5" id="KW-0573">Peptidoglycan synthesis</keyword>
<keyword evidence="12" id="KW-1185">Reference proteome</keyword>
<comment type="similarity">
    <text evidence="9">Belongs to the MurJ/MviN family.</text>
</comment>
<evidence type="ECO:0000256" key="4">
    <source>
        <dbReference type="ARBA" id="ARBA00022960"/>
    </source>
</evidence>
<protein>
    <submittedName>
        <fullName evidence="11">Virulence factor MviN</fullName>
    </submittedName>
</protein>
<evidence type="ECO:0000256" key="3">
    <source>
        <dbReference type="ARBA" id="ARBA00022692"/>
    </source>
</evidence>
<keyword evidence="2" id="KW-1003">Cell membrane</keyword>
<sequence>MQKGNVDFVEEVRTKPGERSRKIKLLLKGMLTNTTVINILLVSGVNIFVKGSGFLKESLVAHTFGLSALLDTFYIAVLIPSFINNVFVDSLSNIFIPNYIAELASSKQKGIFQSVSFIIVTCIAIVFCIICILSTDTFLPYLYPGHAASYYNLILVQFYWILPALFFWGYSSLLSSLLIVGGKFLYTTIYPILTTFSVVACIIFFNDQLGVSVLAIGMLMGSFLEFLFLLLSAIYFKEIQFKYPRLNSNLRLMIRQLPAKASSGFLIGMNSFVDQFFAAQLLVGSITAINYGVKIPSFVAGVLVMALGNVLLPRFAKEVNNNLLKAYDDLFKILKITFFATVLLSAVVFLFSDQIIFYCFQRGKFLHSDTMIVSNVQKIFLLYVPFYICSIVLVKFLTSINKNHLMAWVSLLSLLLNFGLDFLLIKPFNLYGLAISTSAVYFVNCLILFCCVVYQRKKCSI</sequence>
<dbReference type="GO" id="GO:0034204">
    <property type="term" value="P:lipid translocation"/>
    <property type="evidence" value="ECO:0007669"/>
    <property type="project" value="TreeGrafter"/>
</dbReference>
<name>A0A965ZH11_9SPHI</name>
<accession>A0A965ZH11</accession>
<evidence type="ECO:0000256" key="9">
    <source>
        <dbReference type="ARBA" id="ARBA00061532"/>
    </source>
</evidence>
<gene>
    <name evidence="11" type="ORF">GSY63_14375</name>
</gene>
<dbReference type="RefSeq" id="WP_166586522.1">
    <property type="nucleotide sequence ID" value="NZ_WWEO01000043.1"/>
</dbReference>
<evidence type="ECO:0000256" key="7">
    <source>
        <dbReference type="ARBA" id="ARBA00023136"/>
    </source>
</evidence>
<evidence type="ECO:0000256" key="6">
    <source>
        <dbReference type="ARBA" id="ARBA00022989"/>
    </source>
</evidence>
<keyword evidence="3 10" id="KW-0812">Transmembrane</keyword>
<dbReference type="GO" id="GO:0015648">
    <property type="term" value="F:lipid-linked peptidoglycan transporter activity"/>
    <property type="evidence" value="ECO:0007669"/>
    <property type="project" value="TreeGrafter"/>
</dbReference>
<evidence type="ECO:0000256" key="5">
    <source>
        <dbReference type="ARBA" id="ARBA00022984"/>
    </source>
</evidence>
<dbReference type="PRINTS" id="PR01806">
    <property type="entry name" value="VIRFACTRMVIN"/>
</dbReference>
<feature type="transmembrane region" description="Helical" evidence="10">
    <location>
        <begin position="380"/>
        <end position="398"/>
    </location>
</feature>
<dbReference type="GO" id="GO:0009252">
    <property type="term" value="P:peptidoglycan biosynthetic process"/>
    <property type="evidence" value="ECO:0007669"/>
    <property type="project" value="UniProtKB-KW"/>
</dbReference>
<keyword evidence="7 10" id="KW-0472">Membrane</keyword>
<dbReference type="Proteomes" id="UP000638732">
    <property type="component" value="Unassembled WGS sequence"/>
</dbReference>
<dbReference type="GO" id="GO:0008360">
    <property type="term" value="P:regulation of cell shape"/>
    <property type="evidence" value="ECO:0007669"/>
    <property type="project" value="UniProtKB-KW"/>
</dbReference>
<feature type="transmembrane region" description="Helical" evidence="10">
    <location>
        <begin position="211"/>
        <end position="236"/>
    </location>
</feature>
<feature type="transmembrane region" description="Helical" evidence="10">
    <location>
        <begin position="184"/>
        <end position="205"/>
    </location>
</feature>
<evidence type="ECO:0000313" key="12">
    <source>
        <dbReference type="Proteomes" id="UP000638732"/>
    </source>
</evidence>
<keyword evidence="6 10" id="KW-1133">Transmembrane helix</keyword>
<dbReference type="PANTHER" id="PTHR47019:SF1">
    <property type="entry name" value="LIPID II FLIPPASE MURJ"/>
    <property type="match status" value="1"/>
</dbReference>
<keyword evidence="4" id="KW-0133">Cell shape</keyword>
<dbReference type="GO" id="GO:0005886">
    <property type="term" value="C:plasma membrane"/>
    <property type="evidence" value="ECO:0007669"/>
    <property type="project" value="UniProtKB-SubCell"/>
</dbReference>
<reference evidence="11" key="2">
    <citation type="submission" date="2020-10" db="EMBL/GenBank/DDBJ databases">
        <title>Mucilaginibacter sp. nov., isolated from soil.</title>
        <authorList>
            <person name="Jeon C.O."/>
        </authorList>
    </citation>
    <scope>NUCLEOTIDE SEQUENCE</scope>
    <source>
        <strain evidence="11">R11</strain>
    </source>
</reference>
<evidence type="ECO:0000256" key="8">
    <source>
        <dbReference type="ARBA" id="ARBA00060041"/>
    </source>
</evidence>
<organism evidence="11 12">
    <name type="scientific">Mucilaginibacter agri</name>
    <dbReference type="NCBI Taxonomy" id="2695265"/>
    <lineage>
        <taxon>Bacteria</taxon>
        <taxon>Pseudomonadati</taxon>
        <taxon>Bacteroidota</taxon>
        <taxon>Sphingobacteriia</taxon>
        <taxon>Sphingobacteriales</taxon>
        <taxon>Sphingobacteriaceae</taxon>
        <taxon>Mucilaginibacter</taxon>
    </lineage>
</organism>
<reference evidence="11" key="1">
    <citation type="submission" date="2020-01" db="EMBL/GenBank/DDBJ databases">
        <authorList>
            <person name="Seo Y.L."/>
        </authorList>
    </citation>
    <scope>NUCLEOTIDE SEQUENCE</scope>
    <source>
        <strain evidence="11">R11</strain>
    </source>
</reference>
<evidence type="ECO:0000256" key="1">
    <source>
        <dbReference type="ARBA" id="ARBA00004651"/>
    </source>
</evidence>
<dbReference type="InterPro" id="IPR051050">
    <property type="entry name" value="Lipid_II_flippase_MurJ/MviN"/>
</dbReference>
<comment type="subcellular location">
    <subcellularLocation>
        <location evidence="1">Cell membrane</location>
        <topology evidence="1">Multi-pass membrane protein</topology>
    </subcellularLocation>
</comment>
<dbReference type="AlphaFoldDB" id="A0A965ZH11"/>
<feature type="transmembrane region" description="Helical" evidence="10">
    <location>
        <begin position="333"/>
        <end position="360"/>
    </location>
</feature>
<feature type="transmembrane region" description="Helical" evidence="10">
    <location>
        <begin position="117"/>
        <end position="143"/>
    </location>
</feature>
<feature type="transmembrane region" description="Helical" evidence="10">
    <location>
        <begin position="149"/>
        <end position="172"/>
    </location>
</feature>
<feature type="transmembrane region" description="Helical" evidence="10">
    <location>
        <begin position="431"/>
        <end position="454"/>
    </location>
</feature>
<dbReference type="PANTHER" id="PTHR47019">
    <property type="entry name" value="LIPID II FLIPPASE MURJ"/>
    <property type="match status" value="1"/>
</dbReference>
<feature type="transmembrane region" description="Helical" evidence="10">
    <location>
        <begin position="25"/>
        <end position="49"/>
    </location>
</feature>